<dbReference type="SUPFAM" id="SSF82679">
    <property type="entry name" value="N-utilization substance G protein NusG, N-terminal domain"/>
    <property type="match status" value="1"/>
</dbReference>
<dbReference type="RefSeq" id="WP_187551774.1">
    <property type="nucleotide sequence ID" value="NZ_BMZL01000002.1"/>
</dbReference>
<dbReference type="InterPro" id="IPR036735">
    <property type="entry name" value="NGN_dom_sf"/>
</dbReference>
<evidence type="ECO:0000313" key="4">
    <source>
        <dbReference type="Proteomes" id="UP000515804"/>
    </source>
</evidence>
<evidence type="ECO:0000313" key="3">
    <source>
        <dbReference type="EMBL" id="QNN69251.1"/>
    </source>
</evidence>
<organism evidence="3 4">
    <name type="scientific">Thermomonas carbonis</name>
    <dbReference type="NCBI Taxonomy" id="1463158"/>
    <lineage>
        <taxon>Bacteria</taxon>
        <taxon>Pseudomonadati</taxon>
        <taxon>Pseudomonadota</taxon>
        <taxon>Gammaproteobacteria</taxon>
        <taxon>Lysobacterales</taxon>
        <taxon>Lysobacteraceae</taxon>
        <taxon>Thermomonas</taxon>
    </lineage>
</organism>
<dbReference type="Pfam" id="PF02357">
    <property type="entry name" value="NusG"/>
    <property type="match status" value="1"/>
</dbReference>
<keyword evidence="1" id="KW-0804">Transcription</keyword>
<dbReference type="KEGG" id="tcn:H9L16_11265"/>
<reference evidence="3 4" key="1">
    <citation type="submission" date="2020-08" db="EMBL/GenBank/DDBJ databases">
        <title>Genome sequence of Thermomonas carbonis KCTC 42013T.</title>
        <authorList>
            <person name="Hyun D.-W."/>
            <person name="Bae J.-W."/>
        </authorList>
    </citation>
    <scope>NUCLEOTIDE SEQUENCE [LARGE SCALE GENOMIC DNA]</scope>
    <source>
        <strain evidence="3 4">KCTC 42013</strain>
    </source>
</reference>
<dbReference type="Proteomes" id="UP000515804">
    <property type="component" value="Chromosome"/>
</dbReference>
<dbReference type="SMART" id="SM00738">
    <property type="entry name" value="NGN"/>
    <property type="match status" value="1"/>
</dbReference>
<evidence type="ECO:0000259" key="2">
    <source>
        <dbReference type="SMART" id="SM00738"/>
    </source>
</evidence>
<keyword evidence="4" id="KW-1185">Reference proteome</keyword>
<dbReference type="Gene3D" id="3.30.70.940">
    <property type="entry name" value="NusG, N-terminal domain"/>
    <property type="match status" value="1"/>
</dbReference>
<protein>
    <submittedName>
        <fullName evidence="3">Transcription/translation regulatory transformer protein RfaH</fullName>
    </submittedName>
</protein>
<sequence>MCPVQAWFAVATKPRSEAIAFEHLTRQGYACLLPRVRRVRRDATGMREKIECLFPSYLFLQADPDLESLAPVRSTRGAIGLVRFGSTPAQVPQDVIDRIRAQVDEDDGLVRLTAHGWLPGDRLRIADGPLSGIEGIFVADSGLERVRLLLDLLGTAREVIVPREQLAAGLS</sequence>
<evidence type="ECO:0000256" key="1">
    <source>
        <dbReference type="ARBA" id="ARBA00023163"/>
    </source>
</evidence>
<dbReference type="CDD" id="cd09892">
    <property type="entry name" value="NGN_SP_RfaH"/>
    <property type="match status" value="1"/>
</dbReference>
<dbReference type="InterPro" id="IPR006645">
    <property type="entry name" value="NGN-like_dom"/>
</dbReference>
<feature type="domain" description="NusG-like N-terminal" evidence="2">
    <location>
        <begin position="4"/>
        <end position="103"/>
    </location>
</feature>
<dbReference type="GO" id="GO:0006354">
    <property type="term" value="P:DNA-templated transcription elongation"/>
    <property type="evidence" value="ECO:0007669"/>
    <property type="project" value="InterPro"/>
</dbReference>
<gene>
    <name evidence="3" type="ORF">H9L16_11265</name>
</gene>
<dbReference type="EMBL" id="CP060719">
    <property type="protein sequence ID" value="QNN69251.1"/>
    <property type="molecule type" value="Genomic_DNA"/>
</dbReference>
<dbReference type="AlphaFoldDB" id="A0A7G9SN26"/>
<accession>A0A7G9SN26</accession>
<proteinExistence type="predicted"/>
<name>A0A7G9SN26_9GAMM</name>